<dbReference type="EMBL" id="LLXH01000588">
    <property type="protein sequence ID" value="PKC64923.1"/>
    <property type="molecule type" value="Genomic_DNA"/>
</dbReference>
<keyword evidence="1" id="KW-0812">Transmembrane</keyword>
<name>A0A2N0RNM4_9GLOM</name>
<comment type="caution">
    <text evidence="2">The sequence shown here is derived from an EMBL/GenBank/DDBJ whole genome shotgun (WGS) entry which is preliminary data.</text>
</comment>
<dbReference type="VEuPathDB" id="FungiDB:RhiirA1_461712"/>
<protein>
    <recommendedName>
        <fullName evidence="4">ATPase AAA-type core domain-containing protein</fullName>
    </recommendedName>
</protein>
<dbReference type="SUPFAM" id="SSF52540">
    <property type="entry name" value="P-loop containing nucleoside triphosphate hydrolases"/>
    <property type="match status" value="1"/>
</dbReference>
<feature type="transmembrane region" description="Helical" evidence="1">
    <location>
        <begin position="82"/>
        <end position="100"/>
    </location>
</feature>
<proteinExistence type="predicted"/>
<gene>
    <name evidence="2" type="ORF">RhiirA1_461712</name>
</gene>
<evidence type="ECO:0008006" key="4">
    <source>
        <dbReference type="Google" id="ProtNLM"/>
    </source>
</evidence>
<sequence length="161" mass="18810">MDTNEKRFWLDIGRSLQICNDSFFNRLDTIESGSDFAVAFNEWKSVVIFIDEFDRLYGAIDKARDEFLGCFRTIKHAMNMNVNYPILSVIIVGTFGILELNSSNTYDSPFNVRDPFQNPNLSKEQVQRLFEEFGSEHKLNVESKVIEDIYLQTNRSLRKFN</sequence>
<reference evidence="2 3" key="1">
    <citation type="submission" date="2017-10" db="EMBL/GenBank/DDBJ databases">
        <title>Extensive intraspecific genome diversity in a model arbuscular mycorrhizal fungus.</title>
        <authorList>
            <person name="Chen E.C.H."/>
            <person name="Morin E."/>
            <person name="Baudet D."/>
            <person name="Noel J."/>
            <person name="Ndikumana S."/>
            <person name="Charron P."/>
            <person name="St-Onge C."/>
            <person name="Giorgi J."/>
            <person name="Grigoriev I.V."/>
            <person name="Roux C."/>
            <person name="Martin F.M."/>
            <person name="Corradi N."/>
        </authorList>
    </citation>
    <scope>NUCLEOTIDE SEQUENCE [LARGE SCALE GENOMIC DNA]</scope>
    <source>
        <strain evidence="2 3">A1</strain>
    </source>
</reference>
<keyword evidence="1" id="KW-0472">Membrane</keyword>
<reference evidence="2 3" key="2">
    <citation type="submission" date="2017-10" db="EMBL/GenBank/DDBJ databases">
        <title>Genome analyses suggest a sexual origin of heterokaryosis in a supposedly ancient asexual fungus.</title>
        <authorList>
            <person name="Corradi N."/>
            <person name="Sedzielewska K."/>
            <person name="Noel J."/>
            <person name="Charron P."/>
            <person name="Farinelli L."/>
            <person name="Marton T."/>
            <person name="Kruger M."/>
            <person name="Pelin A."/>
            <person name="Brachmann A."/>
            <person name="Corradi N."/>
        </authorList>
    </citation>
    <scope>NUCLEOTIDE SEQUENCE [LARGE SCALE GENOMIC DNA]</scope>
    <source>
        <strain evidence="2 3">A1</strain>
    </source>
</reference>
<dbReference type="InterPro" id="IPR027417">
    <property type="entry name" value="P-loop_NTPase"/>
</dbReference>
<evidence type="ECO:0000256" key="1">
    <source>
        <dbReference type="SAM" id="Phobius"/>
    </source>
</evidence>
<keyword evidence="1" id="KW-1133">Transmembrane helix</keyword>
<evidence type="ECO:0000313" key="2">
    <source>
        <dbReference type="EMBL" id="PKC64923.1"/>
    </source>
</evidence>
<dbReference type="Proteomes" id="UP000232688">
    <property type="component" value="Unassembled WGS sequence"/>
</dbReference>
<organism evidence="2 3">
    <name type="scientific">Rhizophagus irregularis</name>
    <dbReference type="NCBI Taxonomy" id="588596"/>
    <lineage>
        <taxon>Eukaryota</taxon>
        <taxon>Fungi</taxon>
        <taxon>Fungi incertae sedis</taxon>
        <taxon>Mucoromycota</taxon>
        <taxon>Glomeromycotina</taxon>
        <taxon>Glomeromycetes</taxon>
        <taxon>Glomerales</taxon>
        <taxon>Glomeraceae</taxon>
        <taxon>Rhizophagus</taxon>
    </lineage>
</organism>
<dbReference type="AlphaFoldDB" id="A0A2N0RNM4"/>
<accession>A0A2N0RNM4</accession>
<evidence type="ECO:0000313" key="3">
    <source>
        <dbReference type="Proteomes" id="UP000232688"/>
    </source>
</evidence>
<dbReference type="Pfam" id="PF14516">
    <property type="entry name" value="AAA_35"/>
    <property type="match status" value="1"/>
</dbReference>